<keyword evidence="2" id="KW-0732">Signal</keyword>
<feature type="chain" id="PRO_5007857460" description="LsdA family protein" evidence="2">
    <location>
        <begin position="26"/>
        <end position="376"/>
    </location>
</feature>
<protein>
    <recommendedName>
        <fullName evidence="5">LsdA family protein</fullName>
    </recommendedName>
</protein>
<evidence type="ECO:0000256" key="2">
    <source>
        <dbReference type="SAM" id="SignalP"/>
    </source>
</evidence>
<sequence length="376" mass="40332">MHGSILTAATIGLAALGASAAPASARWYDNSPSTSDANAPGTDGTSPFPFSDGFPTPSPEQLQEIFVAAHGTLSNSTPPANISAQGLVNLRLIDFAERIESVFFQEMLFNVTNGVPGYELPSWVDYDYFVNFLNVTQHVEELHNLNAVNALAHFNQTAIEPCTRYNFPVSTLEESITLAMTFTSNVFGVLGDVVQIFAQNGDTGLVRGIVSAVANEGEQNGFFRYLLGRVPDELPFTTVSSRDFAFTALQGFVDPTSCPNIDIIAADLKTFEKVTFLDTPQAKTEDVRLSLSIDKYVSGTAYNVVYVNQLNNPVVVPATFVSSDDTSVIISATFPFDEHLMNGLTIASVTDQAGPFANVDTVSAAAIWAPAFAVVN</sequence>
<dbReference type="InParanoid" id="A0A165EYS7"/>
<feature type="signal peptide" evidence="2">
    <location>
        <begin position="1"/>
        <end position="25"/>
    </location>
</feature>
<evidence type="ECO:0000256" key="1">
    <source>
        <dbReference type="SAM" id="MobiDB-lite"/>
    </source>
</evidence>
<reference evidence="3 4" key="1">
    <citation type="journal article" date="2016" name="Mol. Biol. Evol.">
        <title>Comparative Genomics of Early-Diverging Mushroom-Forming Fungi Provides Insights into the Origins of Lignocellulose Decay Capabilities.</title>
        <authorList>
            <person name="Nagy L.G."/>
            <person name="Riley R."/>
            <person name="Tritt A."/>
            <person name="Adam C."/>
            <person name="Daum C."/>
            <person name="Floudas D."/>
            <person name="Sun H."/>
            <person name="Yadav J.S."/>
            <person name="Pangilinan J."/>
            <person name="Larsson K.H."/>
            <person name="Matsuura K."/>
            <person name="Barry K."/>
            <person name="Labutti K."/>
            <person name="Kuo R."/>
            <person name="Ohm R.A."/>
            <person name="Bhattacharya S.S."/>
            <person name="Shirouzu T."/>
            <person name="Yoshinaga Y."/>
            <person name="Martin F.M."/>
            <person name="Grigoriev I.V."/>
            <person name="Hibbett D.S."/>
        </authorList>
    </citation>
    <scope>NUCLEOTIDE SEQUENCE [LARGE SCALE GENOMIC DNA]</scope>
    <source>
        <strain evidence="3 4">HHB12733</strain>
    </source>
</reference>
<name>A0A165EYS7_9BASI</name>
<feature type="region of interest" description="Disordered" evidence="1">
    <location>
        <begin position="28"/>
        <end position="54"/>
    </location>
</feature>
<dbReference type="OrthoDB" id="5293813at2759"/>
<dbReference type="AlphaFoldDB" id="A0A165EYS7"/>
<dbReference type="EMBL" id="KV423988">
    <property type="protein sequence ID" value="KZT55814.1"/>
    <property type="molecule type" value="Genomic_DNA"/>
</dbReference>
<proteinExistence type="predicted"/>
<organism evidence="3 4">
    <name type="scientific">Calocera cornea HHB12733</name>
    <dbReference type="NCBI Taxonomy" id="1353952"/>
    <lineage>
        <taxon>Eukaryota</taxon>
        <taxon>Fungi</taxon>
        <taxon>Dikarya</taxon>
        <taxon>Basidiomycota</taxon>
        <taxon>Agaricomycotina</taxon>
        <taxon>Dacrymycetes</taxon>
        <taxon>Dacrymycetales</taxon>
        <taxon>Dacrymycetaceae</taxon>
        <taxon>Calocera</taxon>
    </lineage>
</organism>
<keyword evidence="4" id="KW-1185">Reference proteome</keyword>
<gene>
    <name evidence="3" type="ORF">CALCODRAFT_498142</name>
</gene>
<accession>A0A165EYS7</accession>
<evidence type="ECO:0000313" key="3">
    <source>
        <dbReference type="EMBL" id="KZT55814.1"/>
    </source>
</evidence>
<evidence type="ECO:0000313" key="4">
    <source>
        <dbReference type="Proteomes" id="UP000076842"/>
    </source>
</evidence>
<dbReference type="Proteomes" id="UP000076842">
    <property type="component" value="Unassembled WGS sequence"/>
</dbReference>
<evidence type="ECO:0008006" key="5">
    <source>
        <dbReference type="Google" id="ProtNLM"/>
    </source>
</evidence>